<organism evidence="1 2">
    <name type="scientific">Ridgeia piscesae</name>
    <name type="common">Tubeworm</name>
    <dbReference type="NCBI Taxonomy" id="27915"/>
    <lineage>
        <taxon>Eukaryota</taxon>
        <taxon>Metazoa</taxon>
        <taxon>Spiralia</taxon>
        <taxon>Lophotrochozoa</taxon>
        <taxon>Annelida</taxon>
        <taxon>Polychaeta</taxon>
        <taxon>Sedentaria</taxon>
        <taxon>Canalipalpata</taxon>
        <taxon>Sabellida</taxon>
        <taxon>Siboglinidae</taxon>
        <taxon>Ridgeia</taxon>
    </lineage>
</organism>
<evidence type="ECO:0000313" key="1">
    <source>
        <dbReference type="EMBL" id="KAK2188798.1"/>
    </source>
</evidence>
<dbReference type="AlphaFoldDB" id="A0AAD9P600"/>
<dbReference type="Proteomes" id="UP001209878">
    <property type="component" value="Unassembled WGS sequence"/>
</dbReference>
<name>A0AAD9P600_RIDPI</name>
<evidence type="ECO:0000313" key="2">
    <source>
        <dbReference type="Proteomes" id="UP001209878"/>
    </source>
</evidence>
<comment type="caution">
    <text evidence="1">The sequence shown here is derived from an EMBL/GenBank/DDBJ whole genome shotgun (WGS) entry which is preliminary data.</text>
</comment>
<sequence length="117" mass="13026">MACPDGLLRPSCWHSLHARLRTSNRTNVCPATACSTTLSSHVTRIMGGGAMALRAVMAGSPISCIRSTLKVFKENWRSLLGSGRLHSFHRVQALMMPMSRRAQKRYFHHLLPDRPTA</sequence>
<dbReference type="EMBL" id="JAODUO010000122">
    <property type="protein sequence ID" value="KAK2188798.1"/>
    <property type="molecule type" value="Genomic_DNA"/>
</dbReference>
<accession>A0AAD9P600</accession>
<protein>
    <submittedName>
        <fullName evidence="1">Uncharacterized protein</fullName>
    </submittedName>
</protein>
<proteinExistence type="predicted"/>
<gene>
    <name evidence="1" type="ORF">NP493_121g04005</name>
</gene>
<keyword evidence="2" id="KW-1185">Reference proteome</keyword>
<reference evidence="1" key="1">
    <citation type="journal article" date="2023" name="Mol. Biol. Evol.">
        <title>Third-Generation Sequencing Reveals the Adaptive Role of the Epigenome in Three Deep-Sea Polychaetes.</title>
        <authorList>
            <person name="Perez M."/>
            <person name="Aroh O."/>
            <person name="Sun Y."/>
            <person name="Lan Y."/>
            <person name="Juniper S.K."/>
            <person name="Young C.R."/>
            <person name="Angers B."/>
            <person name="Qian P.Y."/>
        </authorList>
    </citation>
    <scope>NUCLEOTIDE SEQUENCE</scope>
    <source>
        <strain evidence="1">R07B-5</strain>
    </source>
</reference>